<evidence type="ECO:0000256" key="3">
    <source>
        <dbReference type="ARBA" id="ARBA00022692"/>
    </source>
</evidence>
<feature type="transmembrane region" description="Helical" evidence="6">
    <location>
        <begin position="123"/>
        <end position="140"/>
    </location>
</feature>
<organism evidence="8 9">
    <name type="scientific">Pichia membranifaciens NRRL Y-2026</name>
    <dbReference type="NCBI Taxonomy" id="763406"/>
    <lineage>
        <taxon>Eukaryota</taxon>
        <taxon>Fungi</taxon>
        <taxon>Dikarya</taxon>
        <taxon>Ascomycota</taxon>
        <taxon>Saccharomycotina</taxon>
        <taxon>Pichiomycetes</taxon>
        <taxon>Pichiales</taxon>
        <taxon>Pichiaceae</taxon>
        <taxon>Pichia</taxon>
    </lineage>
</organism>
<name>A0A1E3NNU2_9ASCO</name>
<keyword evidence="9" id="KW-1185">Reference proteome</keyword>
<keyword evidence="3 6" id="KW-0812">Transmembrane</keyword>
<proteinExistence type="inferred from homology"/>
<protein>
    <recommendedName>
        <fullName evidence="6">Protein YIP</fullName>
    </recommendedName>
</protein>
<evidence type="ECO:0000256" key="6">
    <source>
        <dbReference type="RuleBase" id="RU361264"/>
    </source>
</evidence>
<sequence>MSYYQQYSTNNAQGSAFLGSNNQNLHNANSSMNTGYGYGMATAGQGFAMPSGSMASVNTKAADYDAPLPEGILAAFSTSGYPGEAPLFEELGVNFSHIKAKTMAVLGMRSTSLSEDVIQDSDMAGPILFCLLFGTLLLLSGKTHFGYIYGVALFGTVSLHWLFKLMSSALDGGLDFLRTASVIGYCLLPLVLLSALAILVQLNNVIGYSLAVVCVSWCTWAASGFFVRVLNLSNARPLVAYPLGMFYSVFALMTIFAEKKP</sequence>
<dbReference type="GO" id="GO:0000139">
    <property type="term" value="C:Golgi membrane"/>
    <property type="evidence" value="ECO:0007669"/>
    <property type="project" value="UniProtKB-SubCell"/>
</dbReference>
<accession>A0A1E3NNU2</accession>
<evidence type="ECO:0000256" key="4">
    <source>
        <dbReference type="ARBA" id="ARBA00022989"/>
    </source>
</evidence>
<evidence type="ECO:0000256" key="1">
    <source>
        <dbReference type="ARBA" id="ARBA00004141"/>
    </source>
</evidence>
<evidence type="ECO:0000313" key="9">
    <source>
        <dbReference type="Proteomes" id="UP000094455"/>
    </source>
</evidence>
<comment type="subcellular location">
    <subcellularLocation>
        <location evidence="6">Golgi apparatus membrane</location>
        <topology evidence="6">Multi-pass membrane protein</topology>
    </subcellularLocation>
    <subcellularLocation>
        <location evidence="1">Membrane</location>
        <topology evidence="1">Multi-pass membrane protein</topology>
    </subcellularLocation>
</comment>
<dbReference type="GO" id="GO:0005789">
    <property type="term" value="C:endoplasmic reticulum membrane"/>
    <property type="evidence" value="ECO:0007669"/>
    <property type="project" value="EnsemblFungi"/>
</dbReference>
<dbReference type="InterPro" id="IPR006977">
    <property type="entry name" value="Yip1_dom"/>
</dbReference>
<dbReference type="GO" id="GO:0048280">
    <property type="term" value="P:vesicle fusion with Golgi apparatus"/>
    <property type="evidence" value="ECO:0007669"/>
    <property type="project" value="EnsemblFungi"/>
</dbReference>
<reference evidence="8 9" key="1">
    <citation type="journal article" date="2016" name="Proc. Natl. Acad. Sci. U.S.A.">
        <title>Comparative genomics of biotechnologically important yeasts.</title>
        <authorList>
            <person name="Riley R."/>
            <person name="Haridas S."/>
            <person name="Wolfe K.H."/>
            <person name="Lopes M.R."/>
            <person name="Hittinger C.T."/>
            <person name="Goeker M."/>
            <person name="Salamov A.A."/>
            <person name="Wisecaver J.H."/>
            <person name="Long T.M."/>
            <person name="Calvey C.H."/>
            <person name="Aerts A.L."/>
            <person name="Barry K.W."/>
            <person name="Choi C."/>
            <person name="Clum A."/>
            <person name="Coughlan A.Y."/>
            <person name="Deshpande S."/>
            <person name="Douglass A.P."/>
            <person name="Hanson S.J."/>
            <person name="Klenk H.-P."/>
            <person name="LaButti K.M."/>
            <person name="Lapidus A."/>
            <person name="Lindquist E.A."/>
            <person name="Lipzen A.M."/>
            <person name="Meier-Kolthoff J.P."/>
            <person name="Ohm R.A."/>
            <person name="Otillar R.P."/>
            <person name="Pangilinan J.L."/>
            <person name="Peng Y."/>
            <person name="Rokas A."/>
            <person name="Rosa C.A."/>
            <person name="Scheuner C."/>
            <person name="Sibirny A.A."/>
            <person name="Slot J.C."/>
            <person name="Stielow J.B."/>
            <person name="Sun H."/>
            <person name="Kurtzman C.P."/>
            <person name="Blackwell M."/>
            <person name="Grigoriev I.V."/>
            <person name="Jeffries T.W."/>
        </authorList>
    </citation>
    <scope>NUCLEOTIDE SEQUENCE [LARGE SCALE GENOMIC DNA]</scope>
    <source>
        <strain evidence="8 9">NRRL Y-2026</strain>
    </source>
</reference>
<dbReference type="AlphaFoldDB" id="A0A1E3NNU2"/>
<dbReference type="OrthoDB" id="440385at2759"/>
<dbReference type="RefSeq" id="XP_019018461.1">
    <property type="nucleotide sequence ID" value="XM_019159661.1"/>
</dbReference>
<gene>
    <name evidence="8" type="ORF">PICMEDRAFT_10346</name>
</gene>
<evidence type="ECO:0000256" key="5">
    <source>
        <dbReference type="ARBA" id="ARBA00023136"/>
    </source>
</evidence>
<dbReference type="PANTHER" id="PTHR21236:SF2">
    <property type="entry name" value="PROTEIN YIPF"/>
    <property type="match status" value="1"/>
</dbReference>
<dbReference type="GO" id="GO:0030134">
    <property type="term" value="C:COPII-coated ER to Golgi transport vesicle"/>
    <property type="evidence" value="ECO:0007669"/>
    <property type="project" value="EnsemblFungi"/>
</dbReference>
<dbReference type="Pfam" id="PF04893">
    <property type="entry name" value="Yip1"/>
    <property type="match status" value="1"/>
</dbReference>
<feature type="transmembrane region" description="Helical" evidence="6">
    <location>
        <begin position="175"/>
        <end position="199"/>
    </location>
</feature>
<dbReference type="InterPro" id="IPR045231">
    <property type="entry name" value="Yip1/4-like"/>
</dbReference>
<dbReference type="GO" id="GO:0005802">
    <property type="term" value="C:trans-Golgi network"/>
    <property type="evidence" value="ECO:0007669"/>
    <property type="project" value="TreeGrafter"/>
</dbReference>
<dbReference type="PANTHER" id="PTHR21236">
    <property type="entry name" value="GOLGI MEMBRANE PROTEIN YIP1"/>
    <property type="match status" value="1"/>
</dbReference>
<dbReference type="Proteomes" id="UP000094455">
    <property type="component" value="Unassembled WGS sequence"/>
</dbReference>
<keyword evidence="5 6" id="KW-0472">Membrane</keyword>
<dbReference type="GeneID" id="30176348"/>
<dbReference type="STRING" id="763406.A0A1E3NNU2"/>
<dbReference type="GO" id="GO:0006888">
    <property type="term" value="P:endoplasmic reticulum to Golgi vesicle-mediated transport"/>
    <property type="evidence" value="ECO:0007669"/>
    <property type="project" value="EnsemblFungi"/>
</dbReference>
<evidence type="ECO:0000256" key="2">
    <source>
        <dbReference type="ARBA" id="ARBA00010596"/>
    </source>
</evidence>
<feature type="transmembrane region" description="Helical" evidence="6">
    <location>
        <begin position="205"/>
        <end position="226"/>
    </location>
</feature>
<dbReference type="EMBL" id="KV454002">
    <property type="protein sequence ID" value="ODQ47348.1"/>
    <property type="molecule type" value="Genomic_DNA"/>
</dbReference>
<evidence type="ECO:0000259" key="7">
    <source>
        <dbReference type="Pfam" id="PF04893"/>
    </source>
</evidence>
<feature type="transmembrane region" description="Helical" evidence="6">
    <location>
        <begin position="238"/>
        <end position="257"/>
    </location>
</feature>
<keyword evidence="4 6" id="KW-1133">Transmembrane helix</keyword>
<feature type="transmembrane region" description="Helical" evidence="6">
    <location>
        <begin position="146"/>
        <end position="163"/>
    </location>
</feature>
<comment type="similarity">
    <text evidence="2 6">Belongs to the YIP1 family.</text>
</comment>
<evidence type="ECO:0000313" key="8">
    <source>
        <dbReference type="EMBL" id="ODQ47348.1"/>
    </source>
</evidence>
<feature type="domain" description="Yip1" evidence="7">
    <location>
        <begin position="115"/>
        <end position="252"/>
    </location>
</feature>